<evidence type="ECO:0000313" key="1">
    <source>
        <dbReference type="EMBL" id="GAI99091.1"/>
    </source>
</evidence>
<dbReference type="EMBL" id="BARW01015802">
    <property type="protein sequence ID" value="GAI99091.1"/>
    <property type="molecule type" value="Genomic_DNA"/>
</dbReference>
<accession>X1U643</accession>
<dbReference type="AlphaFoldDB" id="X1U643"/>
<gene>
    <name evidence="1" type="ORF">S12H4_27655</name>
</gene>
<organism evidence="1">
    <name type="scientific">marine sediment metagenome</name>
    <dbReference type="NCBI Taxonomy" id="412755"/>
    <lineage>
        <taxon>unclassified sequences</taxon>
        <taxon>metagenomes</taxon>
        <taxon>ecological metagenomes</taxon>
    </lineage>
</organism>
<feature type="non-terminal residue" evidence="1">
    <location>
        <position position="1"/>
    </location>
</feature>
<protein>
    <submittedName>
        <fullName evidence="1">Uncharacterized protein</fullName>
    </submittedName>
</protein>
<proteinExistence type="predicted"/>
<feature type="non-terminal residue" evidence="1">
    <location>
        <position position="287"/>
    </location>
</feature>
<sequence>SEVPDGLVAALNGKPLNDVRGWLKALVDEHAGELTFEQWAFPDVEPSDLEVIGLEPFVDSNGAAVRGTGLHQPAGMGTDLEARTGAKIRIKWAPTPRKPQNVKAWSISLVPDRATYDPDEVAGVELPSIRATPSKRTERLEVTFDTDIEVRKVQVRVTALDEMGGEIRRQDDQAVVEALSIPFWLSVEQDEGGDDAGPRRKSTETSLAMVLFKYAMKAPKAEETLDIKWLPEEREDGRPLYHPVLVNDRHIYRLASTPYLAAVERHCLEHPGGLGRYRAASAVDALG</sequence>
<comment type="caution">
    <text evidence="1">The sequence shown here is derived from an EMBL/GenBank/DDBJ whole genome shotgun (WGS) entry which is preliminary data.</text>
</comment>
<reference evidence="1" key="1">
    <citation type="journal article" date="2014" name="Front. Microbiol.">
        <title>High frequency of phylogenetically diverse reductive dehalogenase-homologous genes in deep subseafloor sedimentary metagenomes.</title>
        <authorList>
            <person name="Kawai M."/>
            <person name="Futagami T."/>
            <person name="Toyoda A."/>
            <person name="Takaki Y."/>
            <person name="Nishi S."/>
            <person name="Hori S."/>
            <person name="Arai W."/>
            <person name="Tsubouchi T."/>
            <person name="Morono Y."/>
            <person name="Uchiyama I."/>
            <person name="Ito T."/>
            <person name="Fujiyama A."/>
            <person name="Inagaki F."/>
            <person name="Takami H."/>
        </authorList>
    </citation>
    <scope>NUCLEOTIDE SEQUENCE</scope>
    <source>
        <strain evidence="1">Expedition CK06-06</strain>
    </source>
</reference>
<name>X1U643_9ZZZZ</name>